<organism evidence="3 4">
    <name type="scientific">Bradyrhizobium erythrophlei</name>
    <dbReference type="NCBI Taxonomy" id="1437360"/>
    <lineage>
        <taxon>Bacteria</taxon>
        <taxon>Pseudomonadati</taxon>
        <taxon>Pseudomonadota</taxon>
        <taxon>Alphaproteobacteria</taxon>
        <taxon>Hyphomicrobiales</taxon>
        <taxon>Nitrobacteraceae</taxon>
        <taxon>Bradyrhizobium</taxon>
    </lineage>
</organism>
<feature type="transmembrane region" description="Helical" evidence="1">
    <location>
        <begin position="30"/>
        <end position="55"/>
    </location>
</feature>
<keyword evidence="1" id="KW-1133">Transmembrane helix</keyword>
<feature type="domain" description="EamA" evidence="2">
    <location>
        <begin position="18"/>
        <end position="117"/>
    </location>
</feature>
<dbReference type="GO" id="GO:0016020">
    <property type="term" value="C:membrane"/>
    <property type="evidence" value="ECO:0007669"/>
    <property type="project" value="InterPro"/>
</dbReference>
<feature type="transmembrane region" description="Helical" evidence="1">
    <location>
        <begin position="91"/>
        <end position="113"/>
    </location>
</feature>
<keyword evidence="1" id="KW-0472">Membrane</keyword>
<dbReference type="Proteomes" id="UP000189796">
    <property type="component" value="Chromosome I"/>
</dbReference>
<evidence type="ECO:0000313" key="3">
    <source>
        <dbReference type="EMBL" id="SHI16184.1"/>
    </source>
</evidence>
<evidence type="ECO:0000259" key="2">
    <source>
        <dbReference type="Pfam" id="PF00892"/>
    </source>
</evidence>
<reference evidence="3 4" key="1">
    <citation type="submission" date="2016-11" db="EMBL/GenBank/DDBJ databases">
        <authorList>
            <person name="Jaros S."/>
            <person name="Januszkiewicz K."/>
            <person name="Wedrychowicz H."/>
        </authorList>
    </citation>
    <scope>NUCLEOTIDE SEQUENCE [LARGE SCALE GENOMIC DNA]</scope>
    <source>
        <strain evidence="3 4">GAS138</strain>
    </source>
</reference>
<dbReference type="AlphaFoldDB" id="A0A1M5YWE2"/>
<dbReference type="Pfam" id="PF00892">
    <property type="entry name" value="EamA"/>
    <property type="match status" value="1"/>
</dbReference>
<dbReference type="EMBL" id="LT670817">
    <property type="protein sequence ID" value="SHI16184.1"/>
    <property type="molecule type" value="Genomic_DNA"/>
</dbReference>
<dbReference type="SUPFAM" id="SSF103481">
    <property type="entry name" value="Multidrug resistance efflux transporter EmrE"/>
    <property type="match status" value="1"/>
</dbReference>
<sequence length="157" mass="16767">MRAGGAVPAACLPLSPRLFAKIDVENINSNVATFIRTLVVLFSFVVSLPATGQLVQPSTISGRTWTFLIRSGLGTGASRLCYFRAPNPGPASLVAPVDILNVVLVVIFGVLAFGERPFGRARHVDYARIASNLPATTASMRARFRLLPNPEIAGSFK</sequence>
<keyword evidence="1" id="KW-0812">Transmembrane</keyword>
<protein>
    <submittedName>
        <fullName evidence="3">Transporter family protein</fullName>
    </submittedName>
</protein>
<gene>
    <name evidence="3" type="ORF">SAMN05443248_8866</name>
</gene>
<dbReference type="InterPro" id="IPR000620">
    <property type="entry name" value="EamA_dom"/>
</dbReference>
<accession>A0A1M5YWE2</accession>
<proteinExistence type="predicted"/>
<name>A0A1M5YWE2_9BRAD</name>
<evidence type="ECO:0000313" key="4">
    <source>
        <dbReference type="Proteomes" id="UP000189796"/>
    </source>
</evidence>
<evidence type="ECO:0000256" key="1">
    <source>
        <dbReference type="SAM" id="Phobius"/>
    </source>
</evidence>
<dbReference type="InterPro" id="IPR037185">
    <property type="entry name" value="EmrE-like"/>
</dbReference>